<evidence type="ECO:0000256" key="6">
    <source>
        <dbReference type="ARBA" id="ARBA00022723"/>
    </source>
</evidence>
<feature type="transmembrane region" description="Helical" evidence="12">
    <location>
        <begin position="5"/>
        <end position="20"/>
    </location>
</feature>
<protein>
    <recommendedName>
        <fullName evidence="13">Fatty acid desaturase domain-containing protein</fullName>
    </recommendedName>
</protein>
<evidence type="ECO:0000256" key="4">
    <source>
        <dbReference type="ARBA" id="ARBA00022519"/>
    </source>
</evidence>
<evidence type="ECO:0000313" key="15">
    <source>
        <dbReference type="Proteomes" id="UP000479293"/>
    </source>
</evidence>
<comment type="subcellular location">
    <subcellularLocation>
        <location evidence="1">Cell inner membrane</location>
        <topology evidence="1">Multi-pass membrane protein</topology>
    </subcellularLocation>
</comment>
<feature type="transmembrane region" description="Helical" evidence="12">
    <location>
        <begin position="92"/>
        <end position="115"/>
    </location>
</feature>
<evidence type="ECO:0000256" key="12">
    <source>
        <dbReference type="SAM" id="Phobius"/>
    </source>
</evidence>
<evidence type="ECO:0000256" key="1">
    <source>
        <dbReference type="ARBA" id="ARBA00004429"/>
    </source>
</evidence>
<evidence type="ECO:0000256" key="7">
    <source>
        <dbReference type="ARBA" id="ARBA00022989"/>
    </source>
</evidence>
<evidence type="ECO:0000313" key="14">
    <source>
        <dbReference type="EMBL" id="MPR32892.1"/>
    </source>
</evidence>
<keyword evidence="9" id="KW-0408">Iron</keyword>
<evidence type="ECO:0000256" key="10">
    <source>
        <dbReference type="ARBA" id="ARBA00023033"/>
    </source>
</evidence>
<feature type="transmembrane region" description="Helical" evidence="12">
    <location>
        <begin position="228"/>
        <end position="249"/>
    </location>
</feature>
<reference evidence="14 15" key="1">
    <citation type="submission" date="2019-10" db="EMBL/GenBank/DDBJ databases">
        <title>Draft Genome Sequence of Cytophagaceae sp. SJW1-29.</title>
        <authorList>
            <person name="Choi A."/>
        </authorList>
    </citation>
    <scope>NUCLEOTIDE SEQUENCE [LARGE SCALE GENOMIC DNA]</scope>
    <source>
        <strain evidence="14 15">SJW1-29</strain>
    </source>
</reference>
<keyword evidence="3" id="KW-1003">Cell membrane</keyword>
<name>A0A7C9FR51_9BACT</name>
<feature type="transmembrane region" description="Helical" evidence="12">
    <location>
        <begin position="270"/>
        <end position="288"/>
    </location>
</feature>
<accession>A0A7C9FR51</accession>
<keyword evidence="7 12" id="KW-1133">Transmembrane helix</keyword>
<feature type="domain" description="Fatty acid desaturase" evidence="13">
    <location>
        <begin position="92"/>
        <end position="290"/>
    </location>
</feature>
<dbReference type="InterPro" id="IPR005804">
    <property type="entry name" value="FA_desaturase_dom"/>
</dbReference>
<feature type="transmembrane region" description="Helical" evidence="12">
    <location>
        <begin position="204"/>
        <end position="222"/>
    </location>
</feature>
<keyword evidence="15" id="KW-1185">Reference proteome</keyword>
<feature type="transmembrane region" description="Helical" evidence="12">
    <location>
        <begin position="308"/>
        <end position="324"/>
    </location>
</feature>
<keyword evidence="4" id="KW-0997">Cell inner membrane</keyword>
<keyword evidence="10" id="KW-0503">Monooxygenase</keyword>
<evidence type="ECO:0000256" key="2">
    <source>
        <dbReference type="ARBA" id="ARBA00010823"/>
    </source>
</evidence>
<keyword evidence="6" id="KW-0479">Metal-binding</keyword>
<evidence type="ECO:0000256" key="11">
    <source>
        <dbReference type="ARBA" id="ARBA00023136"/>
    </source>
</evidence>
<dbReference type="RefSeq" id="WP_152757720.1">
    <property type="nucleotide sequence ID" value="NZ_WHLY01000002.1"/>
</dbReference>
<evidence type="ECO:0000256" key="3">
    <source>
        <dbReference type="ARBA" id="ARBA00022475"/>
    </source>
</evidence>
<dbReference type="Pfam" id="PF00487">
    <property type="entry name" value="FA_desaturase"/>
    <property type="match status" value="1"/>
</dbReference>
<dbReference type="Proteomes" id="UP000479293">
    <property type="component" value="Unassembled WGS sequence"/>
</dbReference>
<keyword evidence="11 12" id="KW-0472">Membrane</keyword>
<dbReference type="PANTHER" id="PTHR38674">
    <property type="entry name" value="ALKANE 1-MONOOXYGENASE 1"/>
    <property type="match status" value="1"/>
</dbReference>
<dbReference type="EMBL" id="WHLY01000002">
    <property type="protein sequence ID" value="MPR32892.1"/>
    <property type="molecule type" value="Genomic_DNA"/>
</dbReference>
<sequence>MERYWRYLIPAILTLLFMGICSNTQYYYVYLLLLAANILNIYWGEFKNGELRDELRFFYRSRAAYTIKCINAVILIGLIVWGIVFVDRQNFSWVHLIGFSVTTGLLTGCFIVTLAHDLLHSHSKIQKALSVLLLTAAGIPHFATEHVCGHHRDIGLQEDPTTAKLNENFYSYFFKITCLNLRESYLTQYGLPTYLRRKILRTNLAMLALLITVWGCIFVFSRHPAACLTFFVLQGFISYVLYELINYIQHYGLFRQDRRDDITLQLSWNCYYKYTNYILFLLPLHSLHHLPVRSRKITDLKSGPRMPYLYFLMITMALLPPLWFSKMNGLAMRYNPRPS</sequence>
<evidence type="ECO:0000256" key="9">
    <source>
        <dbReference type="ARBA" id="ARBA00023004"/>
    </source>
</evidence>
<keyword evidence="8" id="KW-0560">Oxidoreductase</keyword>
<dbReference type="GO" id="GO:0006629">
    <property type="term" value="P:lipid metabolic process"/>
    <property type="evidence" value="ECO:0007669"/>
    <property type="project" value="InterPro"/>
</dbReference>
<comment type="caution">
    <text evidence="14">The sequence shown here is derived from an EMBL/GenBank/DDBJ whole genome shotgun (WGS) entry which is preliminary data.</text>
</comment>
<organism evidence="14 15">
    <name type="scientific">Salmonirosea aquatica</name>
    <dbReference type="NCBI Taxonomy" id="2654236"/>
    <lineage>
        <taxon>Bacteria</taxon>
        <taxon>Pseudomonadati</taxon>
        <taxon>Bacteroidota</taxon>
        <taxon>Cytophagia</taxon>
        <taxon>Cytophagales</taxon>
        <taxon>Spirosomataceae</taxon>
        <taxon>Salmonirosea</taxon>
    </lineage>
</organism>
<dbReference type="AlphaFoldDB" id="A0A7C9FR51"/>
<evidence type="ECO:0000256" key="8">
    <source>
        <dbReference type="ARBA" id="ARBA00023002"/>
    </source>
</evidence>
<dbReference type="PANTHER" id="PTHR38674:SF1">
    <property type="entry name" value="ALKANE 1-MONOOXYGENASE 1"/>
    <property type="match status" value="1"/>
</dbReference>
<dbReference type="GO" id="GO:0004497">
    <property type="term" value="F:monooxygenase activity"/>
    <property type="evidence" value="ECO:0007669"/>
    <property type="project" value="UniProtKB-KW"/>
</dbReference>
<feature type="transmembrane region" description="Helical" evidence="12">
    <location>
        <begin position="65"/>
        <end position="86"/>
    </location>
</feature>
<proteinExistence type="inferred from homology"/>
<dbReference type="GO" id="GO:0046872">
    <property type="term" value="F:metal ion binding"/>
    <property type="evidence" value="ECO:0007669"/>
    <property type="project" value="UniProtKB-KW"/>
</dbReference>
<keyword evidence="5 12" id="KW-0812">Transmembrane</keyword>
<dbReference type="InterPro" id="IPR033885">
    <property type="entry name" value="AlkB/XylM"/>
</dbReference>
<comment type="similarity">
    <text evidence="2">Belongs to the fatty acid desaturase type 1 family. AlkB subfamily.</text>
</comment>
<dbReference type="GO" id="GO:0005886">
    <property type="term" value="C:plasma membrane"/>
    <property type="evidence" value="ECO:0007669"/>
    <property type="project" value="UniProtKB-SubCell"/>
</dbReference>
<evidence type="ECO:0000256" key="5">
    <source>
        <dbReference type="ARBA" id="ARBA00022692"/>
    </source>
</evidence>
<gene>
    <name evidence="14" type="ORF">GBK04_05855</name>
</gene>
<evidence type="ECO:0000259" key="13">
    <source>
        <dbReference type="Pfam" id="PF00487"/>
    </source>
</evidence>